<feature type="chain" id="PRO_5047449149" description="Lipoprotein" evidence="1">
    <location>
        <begin position="17"/>
        <end position="153"/>
    </location>
</feature>
<evidence type="ECO:0008006" key="4">
    <source>
        <dbReference type="Google" id="ProtNLM"/>
    </source>
</evidence>
<keyword evidence="1" id="KW-0732">Signal</keyword>
<proteinExistence type="predicted"/>
<reference evidence="2 3" key="1">
    <citation type="submission" date="2020-07" db="EMBL/GenBank/DDBJ databases">
        <title>Transfer of Campylobacter canadensis to the novel genus Avispirillum gen. nov., that also includes two novel species recovered from migratory waterfowl: Avispirillum anseris sp. nov. and Avispirillum brantae sp. nov.</title>
        <authorList>
            <person name="Miller W.G."/>
            <person name="Chapman M.H."/>
            <person name="Yee E."/>
            <person name="Inglis G.D."/>
        </authorList>
    </citation>
    <scope>NUCLEOTIDE SEQUENCE [LARGE SCALE GENOMIC DNA]</scope>
    <source>
        <strain evidence="2 3">L283</strain>
    </source>
</reference>
<dbReference type="RefSeq" id="WP_172233376.1">
    <property type="nucleotide sequence ID" value="NZ_CP035946.1"/>
</dbReference>
<dbReference type="Proteomes" id="UP000786183">
    <property type="component" value="Unassembled WGS sequence"/>
</dbReference>
<name>A0ABS7WSP4_9BACT</name>
<dbReference type="EMBL" id="JACGBB010000004">
    <property type="protein sequence ID" value="MBZ7987079.1"/>
    <property type="molecule type" value="Genomic_DNA"/>
</dbReference>
<evidence type="ECO:0000313" key="2">
    <source>
        <dbReference type="EMBL" id="MBZ7987079.1"/>
    </source>
</evidence>
<sequence length="153" mass="18399">MKYFLVFLLIFFSACAKESTSLKTSTAKVIFKSQNIKFKGSSFINEDKKNYILDVYSSSKAIAKIKINNKYICFNDKCYLKHSFNLYFFKYNFYDELLEDILKCNSIFYKKNITYNEKDFVQKIKVDNTYLDFKKEKNTCEFSFKDIYIKMIY</sequence>
<feature type="signal peptide" evidence="1">
    <location>
        <begin position="1"/>
        <end position="16"/>
    </location>
</feature>
<keyword evidence="3" id="KW-1185">Reference proteome</keyword>
<dbReference type="PROSITE" id="PS51257">
    <property type="entry name" value="PROKAR_LIPOPROTEIN"/>
    <property type="match status" value="1"/>
</dbReference>
<comment type="caution">
    <text evidence="2">The sequence shown here is derived from an EMBL/GenBank/DDBJ whole genome shotgun (WGS) entry which is preliminary data.</text>
</comment>
<evidence type="ECO:0000313" key="3">
    <source>
        <dbReference type="Proteomes" id="UP000786183"/>
    </source>
</evidence>
<protein>
    <recommendedName>
        <fullName evidence="4">Lipoprotein</fullName>
    </recommendedName>
</protein>
<organism evidence="2 3">
    <name type="scientific">Campylobacter canadensis</name>
    <dbReference type="NCBI Taxonomy" id="449520"/>
    <lineage>
        <taxon>Bacteria</taxon>
        <taxon>Pseudomonadati</taxon>
        <taxon>Campylobacterota</taxon>
        <taxon>Epsilonproteobacteria</taxon>
        <taxon>Campylobacterales</taxon>
        <taxon>Campylobacteraceae</taxon>
        <taxon>Campylobacter</taxon>
    </lineage>
</organism>
<gene>
    <name evidence="2" type="ORF">AVCANL283_02955</name>
</gene>
<accession>A0ABS7WSP4</accession>
<evidence type="ECO:0000256" key="1">
    <source>
        <dbReference type="SAM" id="SignalP"/>
    </source>
</evidence>